<accession>M7SQG1</accession>
<feature type="compositionally biased region" description="Polar residues" evidence="5">
    <location>
        <begin position="11"/>
        <end position="33"/>
    </location>
</feature>
<evidence type="ECO:0000313" key="7">
    <source>
        <dbReference type="EMBL" id="EMR66713.1"/>
    </source>
</evidence>
<feature type="region of interest" description="Disordered" evidence="5">
    <location>
        <begin position="1"/>
        <end position="45"/>
    </location>
</feature>
<name>M7SQG1_EUTLA</name>
<dbReference type="AlphaFoldDB" id="M7SQG1"/>
<gene>
    <name evidence="7" type="ORF">UCREL1_6248</name>
</gene>
<feature type="transmembrane region" description="Helical" evidence="6">
    <location>
        <begin position="216"/>
        <end position="237"/>
    </location>
</feature>
<dbReference type="HOGENOM" id="CLU_969871_0_0_1"/>
<dbReference type="EMBL" id="KB706595">
    <property type="protein sequence ID" value="EMR66713.1"/>
    <property type="molecule type" value="Genomic_DNA"/>
</dbReference>
<dbReference type="eggNOG" id="KOG0255">
    <property type="taxonomic scope" value="Eukaryota"/>
</dbReference>
<organism evidence="7 8">
    <name type="scientific">Eutypa lata (strain UCR-EL1)</name>
    <name type="common">Grapevine dieback disease fungus</name>
    <name type="synonym">Eutypa armeniacae</name>
    <dbReference type="NCBI Taxonomy" id="1287681"/>
    <lineage>
        <taxon>Eukaryota</taxon>
        <taxon>Fungi</taxon>
        <taxon>Dikarya</taxon>
        <taxon>Ascomycota</taxon>
        <taxon>Pezizomycotina</taxon>
        <taxon>Sordariomycetes</taxon>
        <taxon>Xylariomycetidae</taxon>
        <taxon>Xylariales</taxon>
        <taxon>Diatrypaceae</taxon>
        <taxon>Eutypa</taxon>
    </lineage>
</organism>
<dbReference type="SUPFAM" id="SSF103473">
    <property type="entry name" value="MFS general substrate transporter"/>
    <property type="match status" value="2"/>
</dbReference>
<dbReference type="GO" id="GO:0022857">
    <property type="term" value="F:transmembrane transporter activity"/>
    <property type="evidence" value="ECO:0007669"/>
    <property type="project" value="TreeGrafter"/>
</dbReference>
<feature type="compositionally biased region" description="Basic and acidic residues" evidence="5">
    <location>
        <begin position="34"/>
        <end position="45"/>
    </location>
</feature>
<evidence type="ECO:0000256" key="6">
    <source>
        <dbReference type="SAM" id="Phobius"/>
    </source>
</evidence>
<feature type="transmembrane region" description="Helical" evidence="6">
    <location>
        <begin position="91"/>
        <end position="113"/>
    </location>
</feature>
<evidence type="ECO:0000313" key="8">
    <source>
        <dbReference type="Proteomes" id="UP000012174"/>
    </source>
</evidence>
<feature type="compositionally biased region" description="Basic and acidic residues" evidence="5">
    <location>
        <begin position="1"/>
        <end position="10"/>
    </location>
</feature>
<feature type="transmembrane region" description="Helical" evidence="6">
    <location>
        <begin position="175"/>
        <end position="196"/>
    </location>
</feature>
<feature type="transmembrane region" description="Helical" evidence="6">
    <location>
        <begin position="133"/>
        <end position="154"/>
    </location>
</feature>
<keyword evidence="3 6" id="KW-1133">Transmembrane helix</keyword>
<protein>
    <submittedName>
        <fullName evidence="7">Putative major facilitator superfamily transporter protein</fullName>
    </submittedName>
</protein>
<evidence type="ECO:0000256" key="3">
    <source>
        <dbReference type="ARBA" id="ARBA00022989"/>
    </source>
</evidence>
<dbReference type="PANTHER" id="PTHR23502">
    <property type="entry name" value="MAJOR FACILITATOR SUPERFAMILY"/>
    <property type="match status" value="1"/>
</dbReference>
<dbReference type="PANTHER" id="PTHR23502:SF64">
    <property type="entry name" value="TRANSPORTER, PUTATIVE (AFU_ORTHOLOGUE AFUA_3G11760)-RELATED"/>
    <property type="match status" value="1"/>
</dbReference>
<reference evidence="8" key="1">
    <citation type="journal article" date="2013" name="Genome Announc.">
        <title>Draft genome sequence of the grapevine dieback fungus Eutypa lata UCR-EL1.</title>
        <authorList>
            <person name="Blanco-Ulate B."/>
            <person name="Rolshausen P.E."/>
            <person name="Cantu D."/>
        </authorList>
    </citation>
    <scope>NUCLEOTIDE SEQUENCE [LARGE SCALE GENOMIC DNA]</scope>
    <source>
        <strain evidence="8">UCR-EL1</strain>
    </source>
</reference>
<feature type="transmembrane region" description="Helical" evidence="6">
    <location>
        <begin position="257"/>
        <end position="277"/>
    </location>
</feature>
<dbReference type="Gene3D" id="1.20.1720.10">
    <property type="entry name" value="Multidrug resistance protein D"/>
    <property type="match status" value="1"/>
</dbReference>
<keyword evidence="4 6" id="KW-0472">Membrane</keyword>
<evidence type="ECO:0000256" key="1">
    <source>
        <dbReference type="ARBA" id="ARBA00004141"/>
    </source>
</evidence>
<keyword evidence="8" id="KW-1185">Reference proteome</keyword>
<sequence length="287" mass="32161">MSETKEKRDTTSASSRQPSVRSHISDNGQASDSSSHDGEVDSVRIDMEENELDRYSTRHSMGPDAVMEPTSSIVQIPDDFYDRYSPARKSVIVVLVSYCAFLAPISSTSVLAATPEVAKEYNTNGSVINIVNALYMLFMGLSPMLWGPLSQVGINKAKILWPMINPWRVIRLYEYPNLLLIGLSSSSLVWNMYSLLTPIRYVLNPRYNLTTPMQGGLFYLAPGCGYLTGTFFGGRYADHIVKKYIKKRGVRIPEDRLISALPFMGIVIPICILLYGWEWHSFSVSPP</sequence>
<dbReference type="InterPro" id="IPR036259">
    <property type="entry name" value="MFS_trans_sf"/>
</dbReference>
<dbReference type="OrthoDB" id="3066029at2759"/>
<proteinExistence type="predicted"/>
<evidence type="ECO:0000256" key="5">
    <source>
        <dbReference type="SAM" id="MobiDB-lite"/>
    </source>
</evidence>
<keyword evidence="2 6" id="KW-0812">Transmembrane</keyword>
<comment type="subcellular location">
    <subcellularLocation>
        <location evidence="1">Membrane</location>
        <topology evidence="1">Multi-pass membrane protein</topology>
    </subcellularLocation>
</comment>
<evidence type="ECO:0000256" key="2">
    <source>
        <dbReference type="ARBA" id="ARBA00022692"/>
    </source>
</evidence>
<dbReference type="GO" id="GO:0005886">
    <property type="term" value="C:plasma membrane"/>
    <property type="evidence" value="ECO:0007669"/>
    <property type="project" value="TreeGrafter"/>
</dbReference>
<evidence type="ECO:0000256" key="4">
    <source>
        <dbReference type="ARBA" id="ARBA00023136"/>
    </source>
</evidence>
<dbReference type="Proteomes" id="UP000012174">
    <property type="component" value="Unassembled WGS sequence"/>
</dbReference>
<dbReference type="KEGG" id="ela:UCREL1_6248"/>